<feature type="compositionally biased region" description="Low complexity" evidence="1">
    <location>
        <begin position="234"/>
        <end position="247"/>
    </location>
</feature>
<comment type="caution">
    <text evidence="2">The sequence shown here is derived from an EMBL/GenBank/DDBJ whole genome shotgun (WGS) entry which is preliminary data.</text>
</comment>
<dbReference type="Proteomes" id="UP000775547">
    <property type="component" value="Unassembled WGS sequence"/>
</dbReference>
<evidence type="ECO:0000313" key="3">
    <source>
        <dbReference type="Proteomes" id="UP000775547"/>
    </source>
</evidence>
<protein>
    <submittedName>
        <fullName evidence="2">Uncharacterized protein</fullName>
    </submittedName>
</protein>
<accession>A0A9P7KGU2</accession>
<dbReference type="OrthoDB" id="3066758at2759"/>
<feature type="compositionally biased region" description="Pro residues" evidence="1">
    <location>
        <begin position="224"/>
        <end position="233"/>
    </location>
</feature>
<organism evidence="2 3">
    <name type="scientific">Asterophora parasitica</name>
    <dbReference type="NCBI Taxonomy" id="117018"/>
    <lineage>
        <taxon>Eukaryota</taxon>
        <taxon>Fungi</taxon>
        <taxon>Dikarya</taxon>
        <taxon>Basidiomycota</taxon>
        <taxon>Agaricomycotina</taxon>
        <taxon>Agaricomycetes</taxon>
        <taxon>Agaricomycetidae</taxon>
        <taxon>Agaricales</taxon>
        <taxon>Tricholomatineae</taxon>
        <taxon>Lyophyllaceae</taxon>
        <taxon>Asterophora</taxon>
    </lineage>
</organism>
<feature type="region of interest" description="Disordered" evidence="1">
    <location>
        <begin position="201"/>
        <end position="257"/>
    </location>
</feature>
<feature type="compositionally biased region" description="Low complexity" evidence="1">
    <location>
        <begin position="201"/>
        <end position="212"/>
    </location>
</feature>
<proteinExistence type="predicted"/>
<name>A0A9P7KGU2_9AGAR</name>
<feature type="compositionally biased region" description="Polar residues" evidence="1">
    <location>
        <begin position="248"/>
        <end position="257"/>
    </location>
</feature>
<evidence type="ECO:0000256" key="1">
    <source>
        <dbReference type="SAM" id="MobiDB-lite"/>
    </source>
</evidence>
<reference evidence="2" key="1">
    <citation type="submission" date="2020-07" db="EMBL/GenBank/DDBJ databases">
        <authorList>
            <person name="Nieuwenhuis M."/>
            <person name="Van De Peppel L.J.J."/>
        </authorList>
    </citation>
    <scope>NUCLEOTIDE SEQUENCE</scope>
    <source>
        <strain evidence="2">AP01</strain>
        <tissue evidence="2">Mycelium</tissue>
    </source>
</reference>
<reference evidence="2" key="2">
    <citation type="submission" date="2021-10" db="EMBL/GenBank/DDBJ databases">
        <title>Phylogenomics reveals ancestral predisposition of the termite-cultivated fungus Termitomyces towards a domesticated lifestyle.</title>
        <authorList>
            <person name="Auxier B."/>
            <person name="Grum-Grzhimaylo A."/>
            <person name="Cardenas M.E."/>
            <person name="Lodge J.D."/>
            <person name="Laessoe T."/>
            <person name="Pedersen O."/>
            <person name="Smith M.E."/>
            <person name="Kuyper T.W."/>
            <person name="Franco-Molano E.A."/>
            <person name="Baroni T.J."/>
            <person name="Aanen D.K."/>
        </authorList>
    </citation>
    <scope>NUCLEOTIDE SEQUENCE</scope>
    <source>
        <strain evidence="2">AP01</strain>
        <tissue evidence="2">Mycelium</tissue>
    </source>
</reference>
<dbReference type="EMBL" id="JABCKV010000004">
    <property type="protein sequence ID" value="KAG5648150.1"/>
    <property type="molecule type" value="Genomic_DNA"/>
</dbReference>
<sequence>MEAIFQLDFDPDTPPPEYAALGSDPHVVARQPHHFHLPSFEEVMVVYEYEDSIRLPTYQTRPIRRYHPYWRIRPSPEPLERRYFNTIYDEEMVELNVPALEAPSNGHGSTPYHSAAALTGPVDRLEIPPSPQGPPPLPPVAVPLRAPVPAPVLEHDAAEDDTLNLQEQRRRRMHRLWYLIPEFVKTVMEAWEAAPQVVDRPAGAEPVPVPAAAEEHEEHLPTSTPTPPPPPPSSTQSSSSTSTSTSTLSAADGQTDN</sequence>
<evidence type="ECO:0000313" key="2">
    <source>
        <dbReference type="EMBL" id="KAG5648150.1"/>
    </source>
</evidence>
<dbReference type="AlphaFoldDB" id="A0A9P7KGU2"/>
<gene>
    <name evidence="2" type="ORF">DXG03_006104</name>
</gene>
<keyword evidence="3" id="KW-1185">Reference proteome</keyword>